<evidence type="ECO:0000256" key="7">
    <source>
        <dbReference type="ARBA" id="ARBA00023125"/>
    </source>
</evidence>
<proteinExistence type="inferred from homology"/>
<evidence type="ECO:0000256" key="2">
    <source>
        <dbReference type="ARBA" id="ARBA00022741"/>
    </source>
</evidence>
<dbReference type="RefSeq" id="WP_043067973.1">
    <property type="nucleotide sequence ID" value="NZ_BJOA01000229.1"/>
</dbReference>
<evidence type="ECO:0000256" key="8">
    <source>
        <dbReference type="ARBA" id="ARBA00023204"/>
    </source>
</evidence>
<feature type="domain" description="Helicase ATP-binding" evidence="13">
    <location>
        <begin position="198"/>
        <end position="354"/>
    </location>
</feature>
<dbReference type="Pfam" id="PF04851">
    <property type="entry name" value="ResIII"/>
    <property type="match status" value="1"/>
</dbReference>
<dbReference type="GeneID" id="42308187"/>
<comment type="similarity">
    <text evidence="1">Belongs to the helicase family. RAD25/XPB subfamily.</text>
</comment>
<evidence type="ECO:0000256" key="12">
    <source>
        <dbReference type="ARBA" id="ARBA00048988"/>
    </source>
</evidence>
<evidence type="ECO:0000313" key="18">
    <source>
        <dbReference type="Proteomes" id="UP000182836"/>
    </source>
</evidence>
<dbReference type="OrthoDB" id="9802848at2"/>
<dbReference type="SMART" id="SM00490">
    <property type="entry name" value="HELICc"/>
    <property type="match status" value="1"/>
</dbReference>
<reference evidence="16 18" key="2">
    <citation type="submission" date="2016-10" db="EMBL/GenBank/DDBJ databases">
        <authorList>
            <person name="de Groot N.N."/>
        </authorList>
    </citation>
    <scope>NUCLEOTIDE SEQUENCE [LARGE SCALE GENOMIC DNA]</scope>
    <source>
        <strain evidence="16 18">DSM 2895</strain>
    </source>
</reference>
<dbReference type="GO" id="GO:0006367">
    <property type="term" value="P:transcription initiation at RNA polymerase II promoter"/>
    <property type="evidence" value="ECO:0007669"/>
    <property type="project" value="InterPro"/>
</dbReference>
<evidence type="ECO:0000313" key="17">
    <source>
        <dbReference type="Proteomes" id="UP000037269"/>
    </source>
</evidence>
<dbReference type="AlphaFoldDB" id="A0A0D1XXW4"/>
<dbReference type="GO" id="GO:0006289">
    <property type="term" value="P:nucleotide-excision repair"/>
    <property type="evidence" value="ECO:0007669"/>
    <property type="project" value="InterPro"/>
</dbReference>
<dbReference type="InterPro" id="IPR032830">
    <property type="entry name" value="XPB/Ssl2_N"/>
</dbReference>
<evidence type="ECO:0000256" key="10">
    <source>
        <dbReference type="ARBA" id="ARBA00034617"/>
    </source>
</evidence>
<dbReference type="InterPro" id="IPR001650">
    <property type="entry name" value="Helicase_C-like"/>
</dbReference>
<dbReference type="GO" id="GO:0003677">
    <property type="term" value="F:DNA binding"/>
    <property type="evidence" value="ECO:0007669"/>
    <property type="project" value="UniProtKB-KW"/>
</dbReference>
<keyword evidence="2" id="KW-0547">Nucleotide-binding</keyword>
<dbReference type="InterPro" id="IPR001161">
    <property type="entry name" value="XPB/Ssl2"/>
</dbReference>
<keyword evidence="3" id="KW-0227">DNA damage</keyword>
<protein>
    <recommendedName>
        <fullName evidence="11">DNA 3'-5' helicase</fullName>
        <ecNumber evidence="11">5.6.2.4</ecNumber>
    </recommendedName>
</protein>
<dbReference type="EMBL" id="LGUG01000004">
    <property type="protein sequence ID" value="KON98043.1"/>
    <property type="molecule type" value="Genomic_DNA"/>
</dbReference>
<name>A0A0D1XXW4_ANEMI</name>
<evidence type="ECO:0000259" key="14">
    <source>
        <dbReference type="PROSITE" id="PS51194"/>
    </source>
</evidence>
<dbReference type="PROSITE" id="PS51192">
    <property type="entry name" value="HELICASE_ATP_BIND_1"/>
    <property type="match status" value="1"/>
</dbReference>
<dbReference type="InterPro" id="IPR014001">
    <property type="entry name" value="Helicase_ATP-bd"/>
</dbReference>
<keyword evidence="4" id="KW-0378">Hydrolase</keyword>
<gene>
    <name evidence="15" type="ORF">AF333_24000</name>
    <name evidence="16" type="ORF">SAMN04487909_101274</name>
</gene>
<keyword evidence="17" id="KW-1185">Reference proteome</keyword>
<keyword evidence="8" id="KW-0234">DNA repair</keyword>
<evidence type="ECO:0000256" key="4">
    <source>
        <dbReference type="ARBA" id="ARBA00022801"/>
    </source>
</evidence>
<keyword evidence="7" id="KW-0238">DNA-binding</keyword>
<evidence type="ECO:0000256" key="6">
    <source>
        <dbReference type="ARBA" id="ARBA00022840"/>
    </source>
</evidence>
<evidence type="ECO:0000313" key="16">
    <source>
        <dbReference type="EMBL" id="SDI02306.1"/>
    </source>
</evidence>
<dbReference type="NCBIfam" id="TIGR00603">
    <property type="entry name" value="rad25"/>
    <property type="match status" value="1"/>
</dbReference>
<dbReference type="GO" id="GO:0043138">
    <property type="term" value="F:3'-5' DNA helicase activity"/>
    <property type="evidence" value="ECO:0007669"/>
    <property type="project" value="UniProtKB-EC"/>
</dbReference>
<reference evidence="15 17" key="1">
    <citation type="submission" date="2015-07" db="EMBL/GenBank/DDBJ databases">
        <title>Fjat-14205 dsm 2895.</title>
        <authorList>
            <person name="Liu B."/>
            <person name="Wang J."/>
            <person name="Zhu Y."/>
            <person name="Liu G."/>
            <person name="Chen Q."/>
            <person name="Chen Z."/>
            <person name="Lan J."/>
            <person name="Che J."/>
            <person name="Ge C."/>
            <person name="Shi H."/>
            <person name="Pan Z."/>
            <person name="Liu X."/>
        </authorList>
    </citation>
    <scope>NUCLEOTIDE SEQUENCE [LARGE SCALE GENOMIC DNA]</scope>
    <source>
        <strain evidence="15 17">DSM 2895</strain>
    </source>
</reference>
<comment type="catalytic activity">
    <reaction evidence="12">
        <text>ATP + H2O = ADP + phosphate + H(+)</text>
        <dbReference type="Rhea" id="RHEA:13065"/>
        <dbReference type="ChEBI" id="CHEBI:15377"/>
        <dbReference type="ChEBI" id="CHEBI:15378"/>
        <dbReference type="ChEBI" id="CHEBI:30616"/>
        <dbReference type="ChEBI" id="CHEBI:43474"/>
        <dbReference type="ChEBI" id="CHEBI:456216"/>
        <dbReference type="EC" id="5.6.2.4"/>
    </reaction>
</comment>
<comment type="catalytic activity">
    <reaction evidence="10">
        <text>Couples ATP hydrolysis with the unwinding of duplex DNA by translocating in the 3'-5' direction.</text>
        <dbReference type="EC" id="5.6.2.4"/>
    </reaction>
</comment>
<dbReference type="Pfam" id="PF13625">
    <property type="entry name" value="Helicase_C_3"/>
    <property type="match status" value="1"/>
</dbReference>
<dbReference type="GO" id="GO:0005524">
    <property type="term" value="F:ATP binding"/>
    <property type="evidence" value="ECO:0007669"/>
    <property type="project" value="UniProtKB-KW"/>
</dbReference>
<dbReference type="NCBIfam" id="NF045503">
    <property type="entry name" value="repair_heli_XPB"/>
    <property type="match status" value="1"/>
</dbReference>
<dbReference type="EC" id="5.6.2.4" evidence="11"/>
<dbReference type="PANTHER" id="PTHR11274:SF0">
    <property type="entry name" value="GENERAL TRANSCRIPTION AND DNA REPAIR FACTOR IIH HELICASE SUBUNIT XPB"/>
    <property type="match status" value="1"/>
</dbReference>
<dbReference type="PANTHER" id="PTHR11274">
    <property type="entry name" value="RAD25/XP-B DNA REPAIR HELICASE"/>
    <property type="match status" value="1"/>
</dbReference>
<dbReference type="Proteomes" id="UP000182836">
    <property type="component" value="Unassembled WGS sequence"/>
</dbReference>
<feature type="domain" description="Helicase C-terminal" evidence="14">
    <location>
        <begin position="405"/>
        <end position="554"/>
    </location>
</feature>
<dbReference type="PRINTS" id="PR00851">
    <property type="entry name" value="XRODRMPGMNTB"/>
</dbReference>
<evidence type="ECO:0000256" key="3">
    <source>
        <dbReference type="ARBA" id="ARBA00022763"/>
    </source>
</evidence>
<evidence type="ECO:0000256" key="9">
    <source>
        <dbReference type="ARBA" id="ARBA00023235"/>
    </source>
</evidence>
<keyword evidence="5 15" id="KW-0347">Helicase</keyword>
<dbReference type="PATRIC" id="fig|47500.8.peg.3348"/>
<dbReference type="SUPFAM" id="SSF52540">
    <property type="entry name" value="P-loop containing nucleoside triphosphate hydrolases"/>
    <property type="match status" value="2"/>
</dbReference>
<accession>A0A0D1XXW4</accession>
<evidence type="ECO:0000256" key="11">
    <source>
        <dbReference type="ARBA" id="ARBA00034808"/>
    </source>
</evidence>
<dbReference type="Pfam" id="PF16203">
    <property type="entry name" value="ERCC3_RAD25_C"/>
    <property type="match status" value="1"/>
</dbReference>
<dbReference type="GO" id="GO:0016787">
    <property type="term" value="F:hydrolase activity"/>
    <property type="evidence" value="ECO:0007669"/>
    <property type="project" value="UniProtKB-KW"/>
</dbReference>
<evidence type="ECO:0000313" key="15">
    <source>
        <dbReference type="EMBL" id="KON98043.1"/>
    </source>
</evidence>
<evidence type="ECO:0000256" key="5">
    <source>
        <dbReference type="ARBA" id="ARBA00022806"/>
    </source>
</evidence>
<dbReference type="InterPro" id="IPR032438">
    <property type="entry name" value="ERCC3_RAD25_C"/>
</dbReference>
<evidence type="ECO:0000256" key="1">
    <source>
        <dbReference type="ARBA" id="ARBA00006637"/>
    </source>
</evidence>
<sequence length="556" mass="62756">MMKQTENPLIVQGDRTLLLEVRHPKYSEVRDALTPFAELVKSPDYIHTYRLTPLSLWNAAALGLRAETVLDVLERYAKFPVPAAVRDEIKRTMSRFGQLQLFIREEELVLSAAEPQIMKDILSYVSIANLIGRRINEREAVIPSAWRGAIKQSLLKLGYPVQDMAGYTDGERVDMALYEQRGFVLRDYQKAAVDAFYAGGSTSGGNGVIVLPCGAGKTLVGIETMVRFGMATLVLTSSTVSVKQWKNEMLARTTLTEEQIGMYTGQEKQVCPVTVSTYQMITHRSAESGEFPHLSLFHERDWGLIIYDEVHLLPAPVFRMTADIQAKRRLGLTATLVREDGRADDVFSLIGPKKYELPWKQLEERGFIANAACTEIRIPLSASRKVEYMGAGERQKFRIAAENPDKTPVVKEVLKRHEGEQILVIGHYVSQLETLAQELNAPLITGKTPQEERETLYGKFRRGEVDTLVVSRVANFAIDLPDASVAVQVSGTFGSRQEEAQRLGRILRPKKDGRTAYFYSLVSAESKEEQYAHRRQMFLVEQGYEYNLQVRERTMP</sequence>
<evidence type="ECO:0000259" key="13">
    <source>
        <dbReference type="PROSITE" id="PS51192"/>
    </source>
</evidence>
<dbReference type="PROSITE" id="PS51194">
    <property type="entry name" value="HELICASE_CTER"/>
    <property type="match status" value="1"/>
</dbReference>
<dbReference type="Gene3D" id="3.40.50.300">
    <property type="entry name" value="P-loop containing nucleotide triphosphate hydrolases"/>
    <property type="match status" value="2"/>
</dbReference>
<keyword evidence="6" id="KW-0067">ATP-binding</keyword>
<dbReference type="CDD" id="cd18789">
    <property type="entry name" value="SF2_C_XPB"/>
    <property type="match status" value="1"/>
</dbReference>
<dbReference type="SMART" id="SM00487">
    <property type="entry name" value="DEXDc"/>
    <property type="match status" value="1"/>
</dbReference>
<dbReference type="InterPro" id="IPR006935">
    <property type="entry name" value="Helicase/UvrB_N"/>
</dbReference>
<dbReference type="EMBL" id="FNED01000001">
    <property type="protein sequence ID" value="SDI02306.1"/>
    <property type="molecule type" value="Genomic_DNA"/>
</dbReference>
<organism evidence="15 17">
    <name type="scientific">Aneurinibacillus migulanus</name>
    <name type="common">Bacillus migulanus</name>
    <dbReference type="NCBI Taxonomy" id="47500"/>
    <lineage>
        <taxon>Bacteria</taxon>
        <taxon>Bacillati</taxon>
        <taxon>Bacillota</taxon>
        <taxon>Bacilli</taxon>
        <taxon>Bacillales</taxon>
        <taxon>Paenibacillaceae</taxon>
        <taxon>Aneurinibacillus group</taxon>
        <taxon>Aneurinibacillus</taxon>
    </lineage>
</organism>
<dbReference type="Proteomes" id="UP000037269">
    <property type="component" value="Unassembled WGS sequence"/>
</dbReference>
<dbReference type="InterPro" id="IPR027417">
    <property type="entry name" value="P-loop_NTPase"/>
</dbReference>
<keyword evidence="9" id="KW-0413">Isomerase</keyword>
<dbReference type="CDD" id="cd18029">
    <property type="entry name" value="DEXHc_XPB"/>
    <property type="match status" value="1"/>
</dbReference>
<dbReference type="STRING" id="47500.AF333_24000"/>
<dbReference type="InterPro" id="IPR050615">
    <property type="entry name" value="ATP-dep_DNA_Helicase"/>
</dbReference>